<sequence>MCESFLLYLSFARKREARSSSETSEAMFITYECWWYWKKYGGLKERHQHEIFDVIASINEDAASDVHENAKPASSVPNPPAAGKSSSAAQQNRPIGTGHVIARLPPNHPLLLAATSGSTLSVGNPVKGKVRQRDRLDMN</sequence>
<dbReference type="Proteomes" id="UP000271889">
    <property type="component" value="Unassembled WGS sequence"/>
</dbReference>
<dbReference type="AlphaFoldDB" id="A0A3P6TH98"/>
<accession>A0A3P6TH98</accession>
<gene>
    <name evidence="2" type="ORF">CGOC_LOCUS5785</name>
</gene>
<dbReference type="OrthoDB" id="10525081at2759"/>
<reference evidence="2 3" key="1">
    <citation type="submission" date="2018-11" db="EMBL/GenBank/DDBJ databases">
        <authorList>
            <consortium name="Pathogen Informatics"/>
        </authorList>
    </citation>
    <scope>NUCLEOTIDE SEQUENCE [LARGE SCALE GENOMIC DNA]</scope>
</reference>
<proteinExistence type="predicted"/>
<evidence type="ECO:0000313" key="3">
    <source>
        <dbReference type="Proteomes" id="UP000271889"/>
    </source>
</evidence>
<name>A0A3P6TH98_CYLGO</name>
<evidence type="ECO:0000313" key="2">
    <source>
        <dbReference type="EMBL" id="VDK63971.1"/>
    </source>
</evidence>
<protein>
    <submittedName>
        <fullName evidence="2">Uncharacterized protein</fullName>
    </submittedName>
</protein>
<feature type="region of interest" description="Disordered" evidence="1">
    <location>
        <begin position="63"/>
        <end position="102"/>
    </location>
</feature>
<keyword evidence="3" id="KW-1185">Reference proteome</keyword>
<feature type="compositionally biased region" description="Polar residues" evidence="1">
    <location>
        <begin position="84"/>
        <end position="94"/>
    </location>
</feature>
<evidence type="ECO:0000256" key="1">
    <source>
        <dbReference type="SAM" id="MobiDB-lite"/>
    </source>
</evidence>
<dbReference type="EMBL" id="UYRV01017928">
    <property type="protein sequence ID" value="VDK63971.1"/>
    <property type="molecule type" value="Genomic_DNA"/>
</dbReference>
<organism evidence="2 3">
    <name type="scientific">Cylicostephanus goldi</name>
    <name type="common">Nematode worm</name>
    <dbReference type="NCBI Taxonomy" id="71465"/>
    <lineage>
        <taxon>Eukaryota</taxon>
        <taxon>Metazoa</taxon>
        <taxon>Ecdysozoa</taxon>
        <taxon>Nematoda</taxon>
        <taxon>Chromadorea</taxon>
        <taxon>Rhabditida</taxon>
        <taxon>Rhabditina</taxon>
        <taxon>Rhabditomorpha</taxon>
        <taxon>Strongyloidea</taxon>
        <taxon>Strongylidae</taxon>
        <taxon>Cylicostephanus</taxon>
    </lineage>
</organism>